<feature type="region of interest" description="Disordered" evidence="1">
    <location>
        <begin position="470"/>
        <end position="491"/>
    </location>
</feature>
<feature type="region of interest" description="Disordered" evidence="1">
    <location>
        <begin position="1"/>
        <end position="46"/>
    </location>
</feature>
<evidence type="ECO:0000256" key="1">
    <source>
        <dbReference type="SAM" id="MobiDB-lite"/>
    </source>
</evidence>
<evidence type="ECO:0000313" key="3">
    <source>
        <dbReference type="EMBL" id="KAJ6233598.1"/>
    </source>
</evidence>
<feature type="region of interest" description="Disordered" evidence="1">
    <location>
        <begin position="188"/>
        <end position="221"/>
    </location>
</feature>
<reference evidence="3" key="1">
    <citation type="submission" date="2022-08" db="EMBL/GenBank/DDBJ databases">
        <title>Novel sulfate-reducing endosymbionts in the free-living metamonad Anaeramoeba.</title>
        <authorList>
            <person name="Jerlstrom-Hultqvist J."/>
            <person name="Cepicka I."/>
            <person name="Gallot-Lavallee L."/>
            <person name="Salas-Leiva D."/>
            <person name="Curtis B.A."/>
            <person name="Zahonova K."/>
            <person name="Pipaliya S."/>
            <person name="Dacks J."/>
            <person name="Roger A.J."/>
        </authorList>
    </citation>
    <scope>NUCLEOTIDE SEQUENCE</scope>
    <source>
        <strain evidence="3">Schooner1</strain>
    </source>
</reference>
<proteinExistence type="predicted"/>
<dbReference type="EMBL" id="JAOAOG010000276">
    <property type="protein sequence ID" value="KAJ6233598.1"/>
    <property type="molecule type" value="Genomic_DNA"/>
</dbReference>
<name>A0ABQ8XPD7_9EUKA</name>
<keyword evidence="4" id="KW-1185">Reference proteome</keyword>
<sequence>MSYLKKNNFTPPHRHKKSKIPKFLKRKKKKSPSKNRTKGQKKKNEKFCVDELTEEKRLNPFPAQPWLRRPEKFYESFFVCGAMSDQKGSRCETVYSYPHQPKELEASVSQFCFPEGLGVDGKKFTYGGEHSNSIPKYEKMIGSELEHFIFMLSNHESLLYGHCVKVWYPLGFLPSFVEKVHPLWEKKKNSKKEHIQEQENPNRPNSKNPNKSQNKNENVNCFQSRDVNQKDEFRLIKNKKANKKKKNAALKWASCFKKSVRSKEKFALVPLCFCLLSKTSFIELNFEILHSIIAYTSLQLLTMKIFRNIHFSDDTLRRILIVKEKRNNKKLYSFKSFDFKKSKRNSQKKRNYQKINRKKSIGKHLSISAPTKTTITPANTLTTIQNPRSTSLNNLSKRHTIPQQNNEIILHEMISIDKSKLNEKNNCLINKRKNQICNKNIISSVQKIIEKEKEIEIEREKEREIEKEIEKEKEREIEKEKEKDKEKDKEKEIEIKLKKQKEQGKRKKNRAKPQHLIIEFLQNLKNLNMPHTKKMMFLSIGGGLKNLNYIIPNDLESCQANFSFKWLFSILSLENILEIVRFTLLEKSIDPFRQKMAG</sequence>
<feature type="compositionally biased region" description="Basic and acidic residues" evidence="1">
    <location>
        <begin position="188"/>
        <end position="197"/>
    </location>
</feature>
<feature type="compositionally biased region" description="Polar residues" evidence="1">
    <location>
        <begin position="1"/>
        <end position="10"/>
    </location>
</feature>
<gene>
    <name evidence="3" type="ORF">M0813_29906</name>
</gene>
<protein>
    <submittedName>
        <fullName evidence="3">Suppression of tumorigenicity 5 st5</fullName>
    </submittedName>
</protein>
<dbReference type="InterPro" id="IPR005113">
    <property type="entry name" value="uDENN_dom"/>
</dbReference>
<feature type="domain" description="uDENN" evidence="2">
    <location>
        <begin position="70"/>
        <end position="167"/>
    </location>
</feature>
<feature type="compositionally biased region" description="Low complexity" evidence="1">
    <location>
        <begin position="201"/>
        <end position="220"/>
    </location>
</feature>
<evidence type="ECO:0000259" key="2">
    <source>
        <dbReference type="SMART" id="SM00800"/>
    </source>
</evidence>
<accession>A0ABQ8XPD7</accession>
<organism evidence="3 4">
    <name type="scientific">Anaeramoeba flamelloides</name>
    <dbReference type="NCBI Taxonomy" id="1746091"/>
    <lineage>
        <taxon>Eukaryota</taxon>
        <taxon>Metamonada</taxon>
        <taxon>Anaeramoebidae</taxon>
        <taxon>Anaeramoeba</taxon>
    </lineage>
</organism>
<feature type="compositionally biased region" description="Basic residues" evidence="1">
    <location>
        <begin position="12"/>
        <end position="44"/>
    </location>
</feature>
<dbReference type="Proteomes" id="UP001150062">
    <property type="component" value="Unassembled WGS sequence"/>
</dbReference>
<dbReference type="SMART" id="SM00800">
    <property type="entry name" value="uDENN"/>
    <property type="match status" value="1"/>
</dbReference>
<dbReference type="Pfam" id="PF03456">
    <property type="entry name" value="uDENN"/>
    <property type="match status" value="1"/>
</dbReference>
<comment type="caution">
    <text evidence="3">The sequence shown here is derived from an EMBL/GenBank/DDBJ whole genome shotgun (WGS) entry which is preliminary data.</text>
</comment>
<dbReference type="Gene3D" id="3.30.450.200">
    <property type="match status" value="1"/>
</dbReference>
<evidence type="ECO:0000313" key="4">
    <source>
        <dbReference type="Proteomes" id="UP001150062"/>
    </source>
</evidence>